<evidence type="ECO:0008006" key="6">
    <source>
        <dbReference type="Google" id="ProtNLM"/>
    </source>
</evidence>
<evidence type="ECO:0000259" key="2">
    <source>
        <dbReference type="Pfam" id="PF00881"/>
    </source>
</evidence>
<dbReference type="Pfam" id="PF00881">
    <property type="entry name" value="Nitroreductase"/>
    <property type="match status" value="2"/>
</dbReference>
<gene>
    <name evidence="4" type="ORF">GOBAR_AA24779</name>
</gene>
<reference evidence="4 5" key="1">
    <citation type="submission" date="2015-01" db="EMBL/GenBank/DDBJ databases">
        <title>Genome of allotetraploid Gossypium barbadense reveals genomic plasticity and fiber elongation in cotton evolution.</title>
        <authorList>
            <person name="Chen X."/>
            <person name="Liu X."/>
            <person name="Zhao B."/>
            <person name="Zheng H."/>
            <person name="Hu Y."/>
            <person name="Lu G."/>
            <person name="Yang C."/>
            <person name="Chen J."/>
            <person name="Shan C."/>
            <person name="Zhang L."/>
            <person name="Zhou Y."/>
            <person name="Wang L."/>
            <person name="Guo W."/>
            <person name="Bai Y."/>
            <person name="Ruan J."/>
            <person name="Shangguan X."/>
            <person name="Mao Y."/>
            <person name="Jiang J."/>
            <person name="Zhu Y."/>
            <person name="Lei J."/>
            <person name="Kang H."/>
            <person name="Chen S."/>
            <person name="He X."/>
            <person name="Wang R."/>
            <person name="Wang Y."/>
            <person name="Chen J."/>
            <person name="Wang L."/>
            <person name="Yu S."/>
            <person name="Wang B."/>
            <person name="Wei J."/>
            <person name="Song S."/>
            <person name="Lu X."/>
            <person name="Gao Z."/>
            <person name="Gu W."/>
            <person name="Deng X."/>
            <person name="Ma D."/>
            <person name="Wang S."/>
            <person name="Liang W."/>
            <person name="Fang L."/>
            <person name="Cai C."/>
            <person name="Zhu X."/>
            <person name="Zhou B."/>
            <person name="Zhang Y."/>
            <person name="Chen Z."/>
            <person name="Xu S."/>
            <person name="Zhu R."/>
            <person name="Wang S."/>
            <person name="Zhang T."/>
            <person name="Zhao G."/>
        </authorList>
    </citation>
    <scope>NUCLEOTIDE SEQUENCE [LARGE SCALE GENOMIC DNA]</scope>
    <source>
        <strain evidence="5">cv. Xinhai21</strain>
        <tissue evidence="4">Leaf</tissue>
    </source>
</reference>
<dbReference type="SUPFAM" id="SSF55469">
    <property type="entry name" value="FMN-dependent nitroreductase-like"/>
    <property type="match status" value="3"/>
</dbReference>
<accession>A0A2P5WXT2</accession>
<dbReference type="InterPro" id="IPR000415">
    <property type="entry name" value="Nitroreductase-like"/>
</dbReference>
<evidence type="ECO:0000256" key="1">
    <source>
        <dbReference type="SAM" id="MobiDB-lite"/>
    </source>
</evidence>
<evidence type="ECO:0000313" key="4">
    <source>
        <dbReference type="EMBL" id="PPR95893.1"/>
    </source>
</evidence>
<sequence length="1188" mass="133687">MSGFSQSSVSSQSSRGTKRKWVLKEYAALLACMVDLHNPGTFNADTGFKAGSLNELEKMLEKVLPNAMLKAKPNLESSIRTLKRDWSIVYDMLSGKNNSGFGWDEHRQLVVVEDAVWNSYINSHNEAAQFRHRSFPYYNQLTAIYAKDRATRKDAQTAADIIEEINAEDVAATNTHEERNDFHGSEADVSLDDMDLSATQPQPEPQPAKNQGDSAFSKKKKNISDASDFSTSFNDAAALLVESIRTVGLKISKSILRSEKVAQALTFHHQTKHGFANYARGPRGLDWANQPNPFRRYISAPLLPLLHFPTNRPIVAVTDDAPFYSSLFHSLPPPKPISHSTISQLFFDSLALSAWKTTGFSTWSLRVNPSSGNLHPTEAYLIAPPIQSISDSPFVAHYAPKEHSLELRATIPSGFFPNFFPDNSFLIGISSIFWREAWKYGERAFRYCNHDVGHAIGAIAMAAATLGWDVKLLDGFGYKDLEKLMGLQFFPDFKIPSRPIKGKFPEIEFEHPDCLILVFPNGSNPFDVNYKELSSVVNEFTNLEWKGKSNSLSKEHICWDIIYRTAEAVKKPLTIQKGEFLVDQFKSSGICSENSYKGFTIREVVRKRRSAVDMDGVTVMDRQTFYQILLHCLPSGKGEKHRRQSTLPFRALSWDAEVHAAIFVHRVPIVAVTDDAPFYSSLFHSLPPPKPISHSTISQLFFDSLALSAWKTTGFSTWSLRVNPSSGNLHPTEAYLIAPPIQSISDSPFVAHYAPKEHSLELRATIPSGFFPNFFPDNSFLIGISSIFWREAWKYGERAFRYCNHDVGHAIGAIAMAAATLGWDVKLLDGFGYKDLEKLMGLQFFPDFKIPSRPIKGKFPEIEFEHPDCLILVFPNGSNPFDVNYKELSSVVNEFTNLEWKGKSNSLSKEHICWDIIYRTAEAVKKPLTIQKGEFLVDQFKSSGICSENSYKGFTIREVVRKRRSAVDMDGVTVMDRQTFYQILLHCLPSGKGEKHRRQSTLPFRALSWDAEVHAAIFVHRVVGLPKGWYFLVRNEDHLEELKMATRSEFKWEKPEGCPDDLPLYKLASSDCRELAKRLSCHQDIASDGCFSLGMVAHFEPTLVEKGAWMYPRLFWETGVLGQVLYLEAHAVGISATGIGCFFDDPVHELLGFRGSKFQSLYHFTVGGPVLDKRIMSLPAYPGPSIDA</sequence>
<dbReference type="PANTHER" id="PTHR42741">
    <property type="entry name" value="NITROREDUCTASE FAMILY PROTEIN"/>
    <property type="match status" value="1"/>
</dbReference>
<proteinExistence type="predicted"/>
<protein>
    <recommendedName>
        <fullName evidence="6">Nitroreductase domain-containing protein</fullName>
    </recommendedName>
</protein>
<evidence type="ECO:0000259" key="3">
    <source>
        <dbReference type="Pfam" id="PF12776"/>
    </source>
</evidence>
<dbReference type="AlphaFoldDB" id="A0A2P5WXT2"/>
<dbReference type="EMBL" id="KZ666163">
    <property type="protein sequence ID" value="PPR95893.1"/>
    <property type="molecule type" value="Genomic_DNA"/>
</dbReference>
<dbReference type="OrthoDB" id="1857329at2759"/>
<dbReference type="Gene3D" id="3.40.109.10">
    <property type="entry name" value="NADH Oxidase"/>
    <property type="match status" value="3"/>
</dbReference>
<feature type="region of interest" description="Disordered" evidence="1">
    <location>
        <begin position="196"/>
        <end position="221"/>
    </location>
</feature>
<feature type="domain" description="Myb/SANT-like" evidence="3">
    <location>
        <begin position="21"/>
        <end position="120"/>
    </location>
</feature>
<evidence type="ECO:0000313" key="5">
    <source>
        <dbReference type="Proteomes" id="UP000239757"/>
    </source>
</evidence>
<organism evidence="4 5">
    <name type="scientific">Gossypium barbadense</name>
    <name type="common">Sea Island cotton</name>
    <name type="synonym">Hibiscus barbadensis</name>
    <dbReference type="NCBI Taxonomy" id="3634"/>
    <lineage>
        <taxon>Eukaryota</taxon>
        <taxon>Viridiplantae</taxon>
        <taxon>Streptophyta</taxon>
        <taxon>Embryophyta</taxon>
        <taxon>Tracheophyta</taxon>
        <taxon>Spermatophyta</taxon>
        <taxon>Magnoliopsida</taxon>
        <taxon>eudicotyledons</taxon>
        <taxon>Gunneridae</taxon>
        <taxon>Pentapetalae</taxon>
        <taxon>rosids</taxon>
        <taxon>malvids</taxon>
        <taxon>Malvales</taxon>
        <taxon>Malvaceae</taxon>
        <taxon>Malvoideae</taxon>
        <taxon>Gossypium</taxon>
    </lineage>
</organism>
<dbReference type="Pfam" id="PF12776">
    <property type="entry name" value="Myb_DNA-bind_3"/>
    <property type="match status" value="1"/>
</dbReference>
<dbReference type="Proteomes" id="UP000239757">
    <property type="component" value="Unassembled WGS sequence"/>
</dbReference>
<feature type="domain" description="Nitroreductase" evidence="2">
    <location>
        <begin position="690"/>
        <end position="843"/>
    </location>
</feature>
<name>A0A2P5WXT2_GOSBA</name>
<dbReference type="PANTHER" id="PTHR42741:SF3">
    <property type="entry name" value="NITROREDUCTASE FAMILY PROTEIN"/>
    <property type="match status" value="1"/>
</dbReference>
<dbReference type="GO" id="GO:0016491">
    <property type="term" value="F:oxidoreductase activity"/>
    <property type="evidence" value="ECO:0007669"/>
    <property type="project" value="InterPro"/>
</dbReference>
<dbReference type="InterPro" id="IPR029479">
    <property type="entry name" value="Nitroreductase"/>
</dbReference>
<feature type="domain" description="Nitroreductase" evidence="2">
    <location>
        <begin position="335"/>
        <end position="488"/>
    </location>
</feature>
<dbReference type="InterPro" id="IPR024752">
    <property type="entry name" value="Myb/SANT-like_dom"/>
</dbReference>
<dbReference type="CDD" id="cd02142">
    <property type="entry name" value="McbC_SagB-like_oxidoreductase"/>
    <property type="match status" value="3"/>
</dbReference>